<dbReference type="Proteomes" id="UP000007875">
    <property type="component" value="Unassembled WGS sequence"/>
</dbReference>
<dbReference type="HOGENOM" id="CLU_1492319_0_0_1"/>
<feature type="chain" id="PRO_5003579305" evidence="2">
    <location>
        <begin position="20"/>
        <end position="181"/>
    </location>
</feature>
<keyword evidence="2" id="KW-0732">Signal</keyword>
<organism evidence="3 4">
    <name type="scientific">Ciona savignyi</name>
    <name type="common">Pacific transparent sea squirt</name>
    <dbReference type="NCBI Taxonomy" id="51511"/>
    <lineage>
        <taxon>Eukaryota</taxon>
        <taxon>Metazoa</taxon>
        <taxon>Chordata</taxon>
        <taxon>Tunicata</taxon>
        <taxon>Ascidiacea</taxon>
        <taxon>Phlebobranchia</taxon>
        <taxon>Cionidae</taxon>
        <taxon>Ciona</taxon>
    </lineage>
</organism>
<dbReference type="GeneTree" id="ENSGT00660000097349"/>
<reference evidence="3" key="3">
    <citation type="submission" date="2025-09" db="UniProtKB">
        <authorList>
            <consortium name="Ensembl"/>
        </authorList>
    </citation>
    <scope>IDENTIFICATION</scope>
</reference>
<proteinExistence type="predicted"/>
<evidence type="ECO:0000256" key="2">
    <source>
        <dbReference type="SAM" id="SignalP"/>
    </source>
</evidence>
<dbReference type="AlphaFoldDB" id="H2ZKT8"/>
<sequence length="181" mass="20708">MKTTLLLFLLFVYFHQLEAAYYPILPCANNTGRSSTGCSSKCVKYEPYHTPGRKSYHCRDLHCEFEFNLNNFSWTFDEQHCPGLKNAKISVVLFRNGETEHRFIEGCCDISLSQKSCTPLECLPGIGGTLYYFVKKEDLCVKYLQKNTPKCKNICKDEAGSTDLRSCNPHKDSETDQSFEP</sequence>
<feature type="signal peptide" evidence="2">
    <location>
        <begin position="1"/>
        <end position="19"/>
    </location>
</feature>
<evidence type="ECO:0000313" key="3">
    <source>
        <dbReference type="Ensembl" id="ENSCSAVP00000018204.1"/>
    </source>
</evidence>
<keyword evidence="4" id="KW-1185">Reference proteome</keyword>
<reference evidence="4" key="1">
    <citation type="submission" date="2003-08" db="EMBL/GenBank/DDBJ databases">
        <authorList>
            <person name="Birren B."/>
            <person name="Nusbaum C."/>
            <person name="Abebe A."/>
            <person name="Abouelleil A."/>
            <person name="Adekoya E."/>
            <person name="Ait-zahra M."/>
            <person name="Allen N."/>
            <person name="Allen T."/>
            <person name="An P."/>
            <person name="Anderson M."/>
            <person name="Anderson S."/>
            <person name="Arachchi H."/>
            <person name="Armbruster J."/>
            <person name="Bachantsang P."/>
            <person name="Baldwin J."/>
            <person name="Barry A."/>
            <person name="Bayul T."/>
            <person name="Blitshsteyn B."/>
            <person name="Bloom T."/>
            <person name="Blye J."/>
            <person name="Boguslavskiy L."/>
            <person name="Borowsky M."/>
            <person name="Boukhgalter B."/>
            <person name="Brunache A."/>
            <person name="Butler J."/>
            <person name="Calixte N."/>
            <person name="Calvo S."/>
            <person name="Camarata J."/>
            <person name="Campo K."/>
            <person name="Chang J."/>
            <person name="Cheshatsang Y."/>
            <person name="Citroen M."/>
            <person name="Collymore A."/>
            <person name="Considine T."/>
            <person name="Cook A."/>
            <person name="Cooke P."/>
            <person name="Corum B."/>
            <person name="Cuomo C."/>
            <person name="David R."/>
            <person name="Dawoe T."/>
            <person name="Degray S."/>
            <person name="Dodge S."/>
            <person name="Dooley K."/>
            <person name="Dorje P."/>
            <person name="Dorjee K."/>
            <person name="Dorris L."/>
            <person name="Duffey N."/>
            <person name="Dupes A."/>
            <person name="Elkins T."/>
            <person name="Engels R."/>
            <person name="Erickson J."/>
            <person name="Farina A."/>
            <person name="Faro S."/>
            <person name="Ferreira P."/>
            <person name="Fischer H."/>
            <person name="Fitzgerald M."/>
            <person name="Foley K."/>
            <person name="Gage D."/>
            <person name="Galagan J."/>
            <person name="Gearin G."/>
            <person name="Gnerre S."/>
            <person name="Gnirke A."/>
            <person name="Goyette A."/>
            <person name="Graham J."/>
            <person name="Grandbois E."/>
            <person name="Gyaltsen K."/>
            <person name="Hafez N."/>
            <person name="Hagopian D."/>
            <person name="Hagos B."/>
            <person name="Hall J."/>
            <person name="Hatcher B."/>
            <person name="Heller A."/>
            <person name="Higgins H."/>
            <person name="Honan T."/>
            <person name="Horn A."/>
            <person name="Houde N."/>
            <person name="Hughes L."/>
            <person name="Hulme W."/>
            <person name="Husby E."/>
            <person name="Iliev I."/>
            <person name="Jaffe D."/>
            <person name="Jones C."/>
            <person name="Kamal M."/>
            <person name="Kamat A."/>
            <person name="Kamvysselis M."/>
            <person name="Karlsson E."/>
            <person name="Kells C."/>
            <person name="Kieu A."/>
            <person name="Kisner P."/>
            <person name="Kodira C."/>
            <person name="Kulbokas E."/>
            <person name="Labutti K."/>
            <person name="Lama D."/>
            <person name="Landers T."/>
            <person name="Leger J."/>
            <person name="Levine S."/>
            <person name="Lewis D."/>
            <person name="Lewis T."/>
            <person name="Lindblad-toh K."/>
            <person name="Liu X."/>
            <person name="Lokyitsang T."/>
            <person name="Lokyitsang Y."/>
            <person name="Lucien O."/>
            <person name="Lui A."/>
            <person name="Ma L.J."/>
            <person name="Mabbitt R."/>
            <person name="Macdonald J."/>
            <person name="Maclean C."/>
            <person name="Major J."/>
            <person name="Manning J."/>
            <person name="Marabella R."/>
            <person name="Maru K."/>
            <person name="Matthews C."/>
            <person name="Mauceli E."/>
            <person name="Mccarthy M."/>
            <person name="Mcdonough S."/>
            <person name="Mcghee T."/>
            <person name="Meldrim J."/>
            <person name="Meneus L."/>
            <person name="Mesirov J."/>
            <person name="Mihalev A."/>
            <person name="Mihova T."/>
            <person name="Mikkelsen T."/>
            <person name="Mlenga V."/>
            <person name="Moru K."/>
            <person name="Mozes J."/>
            <person name="Mulrain L."/>
            <person name="Munson G."/>
            <person name="Naylor J."/>
            <person name="Newes C."/>
            <person name="Nguyen C."/>
            <person name="Nguyen N."/>
            <person name="Nguyen T."/>
            <person name="Nicol R."/>
            <person name="Nielsen C."/>
            <person name="Nizzari M."/>
            <person name="Norbu C."/>
            <person name="Norbu N."/>
            <person name="O'donnell P."/>
            <person name="Okoawo O."/>
            <person name="O'leary S."/>
            <person name="Omotosho B."/>
            <person name="O'neill K."/>
            <person name="Osman S."/>
            <person name="Parker S."/>
            <person name="Perrin D."/>
            <person name="Phunkhang P."/>
            <person name="Piqani B."/>
            <person name="Purcell S."/>
            <person name="Rachupka T."/>
            <person name="Ramasamy U."/>
            <person name="Rameau R."/>
            <person name="Ray V."/>
            <person name="Raymond C."/>
            <person name="Retta R."/>
            <person name="Richardson S."/>
            <person name="Rise C."/>
            <person name="Rodriguez J."/>
            <person name="Rogers J."/>
            <person name="Rogov P."/>
            <person name="Rutman M."/>
            <person name="Schupbach R."/>
            <person name="Seaman C."/>
            <person name="Settipalli S."/>
            <person name="Sharpe T."/>
            <person name="Sheridan J."/>
            <person name="Sherpa N."/>
            <person name="Shi J."/>
            <person name="Smirnov S."/>
            <person name="Smith C."/>
            <person name="Sougnez C."/>
            <person name="Spencer B."/>
            <person name="Stalker J."/>
            <person name="Stange-thomann N."/>
            <person name="Stavropoulos S."/>
            <person name="Stetson K."/>
            <person name="Stone C."/>
            <person name="Stone S."/>
            <person name="Stubbs M."/>
            <person name="Talamas J."/>
            <person name="Tchuinga P."/>
            <person name="Tenzing P."/>
            <person name="Tesfaye S."/>
            <person name="Theodore J."/>
            <person name="Thoulutsang Y."/>
            <person name="Topham K."/>
            <person name="Towey S."/>
            <person name="Tsamla T."/>
            <person name="Tsomo N."/>
            <person name="Vallee D."/>
            <person name="Vassiliev H."/>
            <person name="Venkataraman V."/>
            <person name="Vinson J."/>
            <person name="Vo A."/>
            <person name="Wade C."/>
            <person name="Wang S."/>
            <person name="Wangchuk T."/>
            <person name="Wangdi T."/>
            <person name="Whittaker C."/>
            <person name="Wilkinson J."/>
            <person name="Wu Y."/>
            <person name="Wyman D."/>
            <person name="Yadav S."/>
            <person name="Yang S."/>
            <person name="Yang X."/>
            <person name="Yeager S."/>
            <person name="Yee E."/>
            <person name="Young G."/>
            <person name="Zainoun J."/>
            <person name="Zembeck L."/>
            <person name="Zimmer A."/>
            <person name="Zody M."/>
            <person name="Lander E."/>
        </authorList>
    </citation>
    <scope>NUCLEOTIDE SEQUENCE [LARGE SCALE GENOMIC DNA]</scope>
</reference>
<accession>H2ZKT8</accession>
<protein>
    <submittedName>
        <fullName evidence="3">Uncharacterized protein</fullName>
    </submittedName>
</protein>
<dbReference type="InParanoid" id="H2ZKT8"/>
<dbReference type="Ensembl" id="ENSCSAVT00000018402.1">
    <property type="protein sequence ID" value="ENSCSAVP00000018204.1"/>
    <property type="gene ID" value="ENSCSAVG00000010710.1"/>
</dbReference>
<feature type="region of interest" description="Disordered" evidence="1">
    <location>
        <begin position="161"/>
        <end position="181"/>
    </location>
</feature>
<evidence type="ECO:0000313" key="4">
    <source>
        <dbReference type="Proteomes" id="UP000007875"/>
    </source>
</evidence>
<evidence type="ECO:0000256" key="1">
    <source>
        <dbReference type="SAM" id="MobiDB-lite"/>
    </source>
</evidence>
<name>H2ZKT8_CIOSA</name>
<reference evidence="3" key="2">
    <citation type="submission" date="2025-08" db="UniProtKB">
        <authorList>
            <consortium name="Ensembl"/>
        </authorList>
    </citation>
    <scope>IDENTIFICATION</scope>
</reference>